<dbReference type="EMBL" id="AMCI01007072">
    <property type="protein sequence ID" value="EJW93271.1"/>
    <property type="molecule type" value="Genomic_DNA"/>
</dbReference>
<comment type="caution">
    <text evidence="1">The sequence shown here is derived from an EMBL/GenBank/DDBJ whole genome shotgun (WGS) entry which is preliminary data.</text>
</comment>
<reference evidence="1" key="1">
    <citation type="journal article" date="2012" name="PLoS ONE">
        <title>Gene sets for utilization of primary and secondary nutrition supplies in the distal gut of endangered iberian lynx.</title>
        <authorList>
            <person name="Alcaide M."/>
            <person name="Messina E."/>
            <person name="Richter M."/>
            <person name="Bargiela R."/>
            <person name="Peplies J."/>
            <person name="Huws S.A."/>
            <person name="Newbold C.J."/>
            <person name="Golyshin P.N."/>
            <person name="Simon M.A."/>
            <person name="Lopez G."/>
            <person name="Yakimov M.M."/>
            <person name="Ferrer M."/>
        </authorList>
    </citation>
    <scope>NUCLEOTIDE SEQUENCE</scope>
</reference>
<accession>J9FEC8</accession>
<name>J9FEC8_9ZZZZ</name>
<evidence type="ECO:0000313" key="1">
    <source>
        <dbReference type="EMBL" id="EJW93271.1"/>
    </source>
</evidence>
<feature type="non-terminal residue" evidence="1">
    <location>
        <position position="45"/>
    </location>
</feature>
<organism evidence="1">
    <name type="scientific">gut metagenome</name>
    <dbReference type="NCBI Taxonomy" id="749906"/>
    <lineage>
        <taxon>unclassified sequences</taxon>
        <taxon>metagenomes</taxon>
        <taxon>organismal metagenomes</taxon>
    </lineage>
</organism>
<dbReference type="AlphaFoldDB" id="J9FEC8"/>
<protein>
    <submittedName>
        <fullName evidence="1">Uncharacterized protein</fullName>
    </submittedName>
</protein>
<sequence>MLNVALGEVTGKYGDINRGQYGIESLTGNVNGDNYSVNDLIVALK</sequence>
<gene>
    <name evidence="1" type="ORF">EVA_18622</name>
</gene>
<proteinExistence type="predicted"/>